<sequence length="95" mass="10536">MRTAAGTGFLEPAGLPRYAKRATSTTLWPTIHACVSISGVMTVTPVLDAHLDHEEKVSLGTRCDAFRRALALAKRACYQVEEVVARWPTGHWSRW</sequence>
<protein>
    <submittedName>
        <fullName evidence="1">Uncharacterized protein</fullName>
    </submittedName>
</protein>
<dbReference type="Proteomes" id="UP001190700">
    <property type="component" value="Unassembled WGS sequence"/>
</dbReference>
<evidence type="ECO:0000313" key="2">
    <source>
        <dbReference type="Proteomes" id="UP001190700"/>
    </source>
</evidence>
<dbReference type="AlphaFoldDB" id="A0AAE0C8I7"/>
<reference evidence="1 2" key="1">
    <citation type="journal article" date="2015" name="Genome Biol. Evol.">
        <title>Comparative Genomics of a Bacterivorous Green Alga Reveals Evolutionary Causalities and Consequences of Phago-Mixotrophic Mode of Nutrition.</title>
        <authorList>
            <person name="Burns J.A."/>
            <person name="Paasch A."/>
            <person name="Narechania A."/>
            <person name="Kim E."/>
        </authorList>
    </citation>
    <scope>NUCLEOTIDE SEQUENCE [LARGE SCALE GENOMIC DNA]</scope>
    <source>
        <strain evidence="1 2">PLY_AMNH</strain>
    </source>
</reference>
<organism evidence="1 2">
    <name type="scientific">Cymbomonas tetramitiformis</name>
    <dbReference type="NCBI Taxonomy" id="36881"/>
    <lineage>
        <taxon>Eukaryota</taxon>
        <taxon>Viridiplantae</taxon>
        <taxon>Chlorophyta</taxon>
        <taxon>Pyramimonadophyceae</taxon>
        <taxon>Pyramimonadales</taxon>
        <taxon>Pyramimonadaceae</taxon>
        <taxon>Cymbomonas</taxon>
    </lineage>
</organism>
<keyword evidence="2" id="KW-1185">Reference proteome</keyword>
<dbReference type="EMBL" id="LGRX02027463">
    <property type="protein sequence ID" value="KAK3249330.1"/>
    <property type="molecule type" value="Genomic_DNA"/>
</dbReference>
<gene>
    <name evidence="1" type="ORF">CYMTET_41235</name>
</gene>
<evidence type="ECO:0000313" key="1">
    <source>
        <dbReference type="EMBL" id="KAK3249330.1"/>
    </source>
</evidence>
<name>A0AAE0C8I7_9CHLO</name>
<proteinExistence type="predicted"/>
<comment type="caution">
    <text evidence="1">The sequence shown here is derived from an EMBL/GenBank/DDBJ whole genome shotgun (WGS) entry which is preliminary data.</text>
</comment>
<accession>A0AAE0C8I7</accession>